<dbReference type="GO" id="GO:0005789">
    <property type="term" value="C:endoplasmic reticulum membrane"/>
    <property type="evidence" value="ECO:0007669"/>
    <property type="project" value="TreeGrafter"/>
</dbReference>
<keyword evidence="8 14" id="KW-0560">Oxidoreductase</keyword>
<accession>A0A9P4Q6X2</accession>
<evidence type="ECO:0000256" key="13">
    <source>
        <dbReference type="ARBA" id="ARBA00023221"/>
    </source>
</evidence>
<evidence type="ECO:0000313" key="16">
    <source>
        <dbReference type="Proteomes" id="UP000799441"/>
    </source>
</evidence>
<proteinExistence type="inferred from homology"/>
<dbReference type="FunFam" id="1.20.120.1630:FF:000008">
    <property type="entry name" value="C-14 sterol reductase"/>
    <property type="match status" value="1"/>
</dbReference>
<keyword evidence="12 14" id="KW-1207">Sterol metabolism</keyword>
<dbReference type="AlphaFoldDB" id="A0A9P4Q6X2"/>
<dbReference type="PROSITE" id="PS01018">
    <property type="entry name" value="STEROL_REDUCT_2"/>
    <property type="match status" value="1"/>
</dbReference>
<evidence type="ECO:0000256" key="2">
    <source>
        <dbReference type="ARBA" id="ARBA00005402"/>
    </source>
</evidence>
<dbReference type="PANTHER" id="PTHR21257">
    <property type="entry name" value="DELTA(14)-STEROL REDUCTASE"/>
    <property type="match status" value="1"/>
</dbReference>
<feature type="transmembrane region" description="Helical" evidence="14">
    <location>
        <begin position="21"/>
        <end position="44"/>
    </location>
</feature>
<keyword evidence="4 14" id="KW-0812">Transmembrane</keyword>
<evidence type="ECO:0000256" key="9">
    <source>
        <dbReference type="ARBA" id="ARBA00023011"/>
    </source>
</evidence>
<evidence type="ECO:0000256" key="11">
    <source>
        <dbReference type="ARBA" id="ARBA00023136"/>
    </source>
</evidence>
<keyword evidence="16" id="KW-1185">Reference proteome</keyword>
<dbReference type="PROSITE" id="PS01017">
    <property type="entry name" value="STEROL_REDUCT_1"/>
    <property type="match status" value="1"/>
</dbReference>
<feature type="transmembrane region" description="Helical" evidence="14">
    <location>
        <begin position="335"/>
        <end position="356"/>
    </location>
</feature>
<protein>
    <recommendedName>
        <fullName evidence="14">Delta(14)-sterol reductase</fullName>
    </recommendedName>
    <alternativeName>
        <fullName evidence="14">C-14 sterol reductase</fullName>
    </alternativeName>
    <alternativeName>
        <fullName evidence="14">Sterol C14-reductase</fullName>
    </alternativeName>
</protein>
<dbReference type="InterPro" id="IPR018083">
    <property type="entry name" value="Sterol_reductase_CS"/>
</dbReference>
<evidence type="ECO:0000256" key="3">
    <source>
        <dbReference type="ARBA" id="ARBA00022516"/>
    </source>
</evidence>
<evidence type="ECO:0000256" key="10">
    <source>
        <dbReference type="ARBA" id="ARBA00023098"/>
    </source>
</evidence>
<dbReference type="GO" id="GO:0006696">
    <property type="term" value="P:ergosterol biosynthetic process"/>
    <property type="evidence" value="ECO:0007669"/>
    <property type="project" value="TreeGrafter"/>
</dbReference>
<feature type="transmembrane region" description="Helical" evidence="14">
    <location>
        <begin position="100"/>
        <end position="118"/>
    </location>
</feature>
<evidence type="ECO:0000256" key="14">
    <source>
        <dbReference type="RuleBase" id="RU369120"/>
    </source>
</evidence>
<evidence type="ECO:0000256" key="6">
    <source>
        <dbReference type="ARBA" id="ARBA00022955"/>
    </source>
</evidence>
<comment type="caution">
    <text evidence="15">The sequence shown here is derived from an EMBL/GenBank/DDBJ whole genome shotgun (WGS) entry which is preliminary data.</text>
</comment>
<feature type="transmembrane region" description="Helical" evidence="14">
    <location>
        <begin position="138"/>
        <end position="157"/>
    </location>
</feature>
<dbReference type="GO" id="GO:0050613">
    <property type="term" value="F:Delta14-sterol reductase activity"/>
    <property type="evidence" value="ECO:0007669"/>
    <property type="project" value="TreeGrafter"/>
</dbReference>
<evidence type="ECO:0000256" key="4">
    <source>
        <dbReference type="ARBA" id="ARBA00022692"/>
    </source>
</evidence>
<feature type="transmembrane region" description="Helical" evidence="14">
    <location>
        <begin position="172"/>
        <end position="192"/>
    </location>
</feature>
<sequence length="495" mass="55329">MPPKKGASKSAASLAQELHGYEFGGPIGASLISIGLPIACYAFAFLCNDVTGCPAPSFLSPKALFTAPAFSRQSGFAHGIEVLKAEVGWPGWAGLINLEGALGTAAWYLLSLILWAYLPAQEVEGTELRSGGRLLYRFNSFSSALFILVACAAGSFVQGSDFPVWSFINRNYFQLLTSNIIISYALATYVYVKSFTVKPSNKDKRELAAGGHSGNLIYDWFIGRELNPRITIPGFGEVDIKSFMELRPGMLGWLMLDLAFIAKQYASYGYVTDSILMVTVSQGVYILDALWMEPAILTTIDLTTDGFGFMLAFGDLTWVPFIYSLTGRYLSIHPVVLGPVYVLAIFAVQMTGYYIFRSANNEKNRFRTDPNDPRVAHLSYIQTSKGSKLLTSGWWGRARHVNYLGDWLMSWSYCLPTLAAGYKLVPSVLYPGTRLVTQEGIQGAAIPITYFYMIYFAILLIHRERRDEEKCRRKYGKDWDEYCRQVPYRIVPYVY</sequence>
<feature type="transmembrane region" description="Helical" evidence="14">
    <location>
        <begin position="304"/>
        <end position="323"/>
    </location>
</feature>
<evidence type="ECO:0000256" key="5">
    <source>
        <dbReference type="ARBA" id="ARBA00022857"/>
    </source>
</evidence>
<dbReference type="Pfam" id="PF01222">
    <property type="entry name" value="ERG4_ERG24"/>
    <property type="match status" value="1"/>
</dbReference>
<keyword evidence="3 14" id="KW-0444">Lipid biosynthesis</keyword>
<organism evidence="15 16">
    <name type="scientific">Polychaeton citri CBS 116435</name>
    <dbReference type="NCBI Taxonomy" id="1314669"/>
    <lineage>
        <taxon>Eukaryota</taxon>
        <taxon>Fungi</taxon>
        <taxon>Dikarya</taxon>
        <taxon>Ascomycota</taxon>
        <taxon>Pezizomycotina</taxon>
        <taxon>Dothideomycetes</taxon>
        <taxon>Dothideomycetidae</taxon>
        <taxon>Capnodiales</taxon>
        <taxon>Capnodiaceae</taxon>
        <taxon>Polychaeton</taxon>
    </lineage>
</organism>
<dbReference type="EMBL" id="MU003811">
    <property type="protein sequence ID" value="KAF2719456.1"/>
    <property type="molecule type" value="Genomic_DNA"/>
</dbReference>
<keyword evidence="9 14" id="KW-0756">Sterol biosynthesis</keyword>
<dbReference type="PANTHER" id="PTHR21257:SF52">
    <property type="entry name" value="DELTA(14)-STEROL REDUCTASE TM7SF2"/>
    <property type="match status" value="1"/>
</dbReference>
<evidence type="ECO:0000256" key="1">
    <source>
        <dbReference type="ARBA" id="ARBA00004141"/>
    </source>
</evidence>
<feature type="transmembrane region" description="Helical" evidence="14">
    <location>
        <begin position="407"/>
        <end position="424"/>
    </location>
</feature>
<dbReference type="Gene3D" id="1.20.120.1630">
    <property type="match status" value="1"/>
</dbReference>
<dbReference type="InterPro" id="IPR001171">
    <property type="entry name" value="ERG24_DHCR-like"/>
</dbReference>
<keyword evidence="7 14" id="KW-1133">Transmembrane helix</keyword>
<keyword evidence="13 14" id="KW-0753">Steroid metabolism</keyword>
<keyword evidence="10 14" id="KW-0443">Lipid metabolism</keyword>
<dbReference type="OrthoDB" id="10262235at2759"/>
<keyword evidence="6 14" id="KW-0752">Steroid biosynthesis</keyword>
<evidence type="ECO:0000256" key="12">
    <source>
        <dbReference type="ARBA" id="ARBA00023166"/>
    </source>
</evidence>
<reference evidence="15" key="1">
    <citation type="journal article" date="2020" name="Stud. Mycol.">
        <title>101 Dothideomycetes genomes: a test case for predicting lifestyles and emergence of pathogens.</title>
        <authorList>
            <person name="Haridas S."/>
            <person name="Albert R."/>
            <person name="Binder M."/>
            <person name="Bloem J."/>
            <person name="Labutti K."/>
            <person name="Salamov A."/>
            <person name="Andreopoulos B."/>
            <person name="Baker S."/>
            <person name="Barry K."/>
            <person name="Bills G."/>
            <person name="Bluhm B."/>
            <person name="Cannon C."/>
            <person name="Castanera R."/>
            <person name="Culley D."/>
            <person name="Daum C."/>
            <person name="Ezra D."/>
            <person name="Gonzalez J."/>
            <person name="Henrissat B."/>
            <person name="Kuo A."/>
            <person name="Liang C."/>
            <person name="Lipzen A."/>
            <person name="Lutzoni F."/>
            <person name="Magnuson J."/>
            <person name="Mondo S."/>
            <person name="Nolan M."/>
            <person name="Ohm R."/>
            <person name="Pangilinan J."/>
            <person name="Park H.-J."/>
            <person name="Ramirez L."/>
            <person name="Alfaro M."/>
            <person name="Sun H."/>
            <person name="Tritt A."/>
            <person name="Yoshinaga Y."/>
            <person name="Zwiers L.-H."/>
            <person name="Turgeon B."/>
            <person name="Goodwin S."/>
            <person name="Spatafora J."/>
            <person name="Crous P."/>
            <person name="Grigoriev I."/>
        </authorList>
    </citation>
    <scope>NUCLEOTIDE SEQUENCE</scope>
    <source>
        <strain evidence="15">CBS 116435</strain>
    </source>
</reference>
<gene>
    <name evidence="15" type="ORF">K431DRAFT_228626</name>
</gene>
<keyword evidence="11 14" id="KW-0472">Membrane</keyword>
<dbReference type="Proteomes" id="UP000799441">
    <property type="component" value="Unassembled WGS sequence"/>
</dbReference>
<evidence type="ECO:0000256" key="7">
    <source>
        <dbReference type="ARBA" id="ARBA00022989"/>
    </source>
</evidence>
<evidence type="ECO:0000256" key="8">
    <source>
        <dbReference type="ARBA" id="ARBA00023002"/>
    </source>
</evidence>
<name>A0A9P4Q6X2_9PEZI</name>
<keyword evidence="5" id="KW-0521">NADP</keyword>
<evidence type="ECO:0000313" key="15">
    <source>
        <dbReference type="EMBL" id="KAF2719456.1"/>
    </source>
</evidence>
<feature type="transmembrane region" description="Helical" evidence="14">
    <location>
        <begin position="444"/>
        <end position="462"/>
    </location>
</feature>
<comment type="subcellular location">
    <subcellularLocation>
        <location evidence="1">Membrane</location>
        <topology evidence="1">Multi-pass membrane protein</topology>
    </subcellularLocation>
</comment>
<comment type="similarity">
    <text evidence="2 14">Belongs to the ERG4/ERG24 family.</text>
</comment>